<evidence type="ECO:0000256" key="10">
    <source>
        <dbReference type="SAM" id="Coils"/>
    </source>
</evidence>
<evidence type="ECO:0000256" key="9">
    <source>
        <dbReference type="ARBA" id="ARBA00023662"/>
    </source>
</evidence>
<organism evidence="12 13">
    <name type="scientific">Chanos chanos</name>
    <name type="common">Milkfish</name>
    <name type="synonym">Mugil chanos</name>
    <dbReference type="NCBI Taxonomy" id="29144"/>
    <lineage>
        <taxon>Eukaryota</taxon>
        <taxon>Metazoa</taxon>
        <taxon>Chordata</taxon>
        <taxon>Craniata</taxon>
        <taxon>Vertebrata</taxon>
        <taxon>Euteleostomi</taxon>
        <taxon>Actinopterygii</taxon>
        <taxon>Neopterygii</taxon>
        <taxon>Teleostei</taxon>
        <taxon>Ostariophysi</taxon>
        <taxon>Gonorynchiformes</taxon>
        <taxon>Chanidae</taxon>
        <taxon>Chanos</taxon>
    </lineage>
</organism>
<dbReference type="InterPro" id="IPR036322">
    <property type="entry name" value="WD40_repeat_dom_sf"/>
</dbReference>
<protein>
    <recommendedName>
        <fullName evidence="9">Cilia- and flagella-associated protein 43</fullName>
    </recommendedName>
</protein>
<evidence type="ECO:0000256" key="1">
    <source>
        <dbReference type="ARBA" id="ARBA00004430"/>
    </source>
</evidence>
<gene>
    <name evidence="13" type="primary">cfap43</name>
</gene>
<dbReference type="PANTHER" id="PTHR14885:SF1">
    <property type="entry name" value="CILIA- AND FLAGELLA-ASSOCIATED PROTEIN 43"/>
    <property type="match status" value="1"/>
</dbReference>
<feature type="coiled-coil region" evidence="10">
    <location>
        <begin position="1473"/>
        <end position="1520"/>
    </location>
</feature>
<dbReference type="SMART" id="SM00320">
    <property type="entry name" value="WD40"/>
    <property type="match status" value="5"/>
</dbReference>
<keyword evidence="4" id="KW-0677">Repeat</keyword>
<dbReference type="GO" id="GO:0005930">
    <property type="term" value="C:axoneme"/>
    <property type="evidence" value="ECO:0007669"/>
    <property type="project" value="UniProtKB-SubCell"/>
</dbReference>
<keyword evidence="6" id="KW-0206">Cytoskeleton</keyword>
<evidence type="ECO:0000256" key="11">
    <source>
        <dbReference type="SAM" id="MobiDB-lite"/>
    </source>
</evidence>
<dbReference type="InterPro" id="IPR001680">
    <property type="entry name" value="WD40_rpt"/>
</dbReference>
<evidence type="ECO:0000313" key="13">
    <source>
        <dbReference type="RefSeq" id="XP_030628306.1"/>
    </source>
</evidence>
<keyword evidence="2" id="KW-0963">Cytoplasm</keyword>
<feature type="coiled-coil region" evidence="10">
    <location>
        <begin position="1421"/>
        <end position="1448"/>
    </location>
</feature>
<dbReference type="OrthoDB" id="535167at2759"/>
<feature type="coiled-coil region" evidence="10">
    <location>
        <begin position="674"/>
        <end position="747"/>
    </location>
</feature>
<feature type="coiled-coil region" evidence="10">
    <location>
        <begin position="1271"/>
        <end position="1298"/>
    </location>
</feature>
<dbReference type="Pfam" id="PF25828">
    <property type="entry name" value="CC_Cfap43"/>
    <property type="match status" value="1"/>
</dbReference>
<feature type="region of interest" description="Disordered" evidence="11">
    <location>
        <begin position="953"/>
        <end position="975"/>
    </location>
</feature>
<dbReference type="RefSeq" id="XP_030628306.1">
    <property type="nucleotide sequence ID" value="XM_030772446.1"/>
</dbReference>
<keyword evidence="13" id="KW-0969">Cilium</keyword>
<dbReference type="CTD" id="80217"/>
<evidence type="ECO:0000256" key="6">
    <source>
        <dbReference type="ARBA" id="ARBA00023212"/>
    </source>
</evidence>
<keyword evidence="3" id="KW-0853">WD repeat</keyword>
<proteinExistence type="inferred from homology"/>
<evidence type="ECO:0000313" key="12">
    <source>
        <dbReference type="Proteomes" id="UP000504632"/>
    </source>
</evidence>
<evidence type="ECO:0000256" key="2">
    <source>
        <dbReference type="ARBA" id="ARBA00022490"/>
    </source>
</evidence>
<evidence type="ECO:0000256" key="3">
    <source>
        <dbReference type="ARBA" id="ARBA00022574"/>
    </source>
</evidence>
<name>A0A6J2VAU4_CHACN</name>
<dbReference type="SUPFAM" id="SSF50978">
    <property type="entry name" value="WD40 repeat-like"/>
    <property type="match status" value="1"/>
</dbReference>
<dbReference type="InterPro" id="IPR015943">
    <property type="entry name" value="WD40/YVTN_repeat-like_dom_sf"/>
</dbReference>
<comment type="subcellular location">
    <subcellularLocation>
        <location evidence="1">Cytoplasm</location>
        <location evidence="1">Cytoskeleton</location>
        <location evidence="1">Cilium axoneme</location>
    </subcellularLocation>
</comment>
<comment type="similarity">
    <text evidence="8">Belongs to the CFAP43 family.</text>
</comment>
<dbReference type="Proteomes" id="UP000504632">
    <property type="component" value="Chromosome 4"/>
</dbReference>
<feature type="coiled-coil region" evidence="10">
    <location>
        <begin position="888"/>
        <end position="922"/>
    </location>
</feature>
<feature type="compositionally biased region" description="Polar residues" evidence="11">
    <location>
        <begin position="1184"/>
        <end position="1203"/>
    </location>
</feature>
<keyword evidence="13" id="KW-0282">Flagellum</keyword>
<feature type="region of interest" description="Disordered" evidence="11">
    <location>
        <begin position="1182"/>
        <end position="1205"/>
    </location>
</feature>
<dbReference type="GO" id="GO:0007288">
    <property type="term" value="P:sperm axoneme assembly"/>
    <property type="evidence" value="ECO:0007669"/>
    <property type="project" value="TreeGrafter"/>
</dbReference>
<keyword evidence="7" id="KW-0966">Cell projection</keyword>
<evidence type="ECO:0000256" key="4">
    <source>
        <dbReference type="ARBA" id="ARBA00022737"/>
    </source>
</evidence>
<accession>A0A6J2VAU4</accession>
<keyword evidence="12" id="KW-1185">Reference proteome</keyword>
<sequence length="1531" mass="174816">MDALGHLEVRWAQGITSRNVEFVDQKTACYACGNYIVFLDIETKMRSILQSPGRGIGAFTANGHCRTLAFSEHKLSPSIFVYNYPERVLTSELKGGAKMDYTALAICDIDSYLVCCSGVPEHTITVWNWESGVPICSYKQAGTEISYLVFSPMNWHQICAMDSKSLTIWNIERSNNFHIMKPSAVDLPSADGSVLEREMSPSPMANEELTYFGPQMPTSAVAGLTGDKAKSFVPQRRIKTSLCPSALCWSAAAELYVGCREGFLLLVNPETLRVSVLHKPGSSGQATGGSGRLETQAGSFQSLALHSHGLFAAGSEGVLRNLQIKGNQVEVAQTWTLEEPISTICLSPDDETLLLSSSSGRIYRTEMALSDKVVKILDVLGGNCVCATPLITDKNICVSVQETGQLQLWSMDAGICTGSISLQETVTSLACCPVAQYVAVGTVTGHVLFVDLTKKQQPRPVHRVHLYHSPVSHLVFDQGGNFLLTGSSDSHIFVLDARPSKTFEIIGYTEAVGTIVSLSAQYHRDSQEVKVLVLCDGEKRTLTEGNVILLLTLPVRQLTGEVCPDTVSFLLAGWSWFCLLYSGWTDTPHYRMKLAGVGKSNAATQYSQFMAASLESTVISENSILSRMSDYDPHTQPLSGPGAADSREEVQTQNHFTAPTWLDSKLDAVVKEESQQFSEKKRSLRRSIKELRDTIQALMRENETLSDMEKLEQQEFNLDVEEQKRLQSEAEQEVNRVRNEIELENLAKCYLRDVLKRECWDSMTVKGKSIKAFHSEQEVMNYPLKERSARELEELLRVESIRRIEKTDSNLQEEILGMKSRTPVEKEEAEDEEGPEVESAALTGSLSFQYGGWNNYIYSQFVLHVREQKINQISMLQDIIYKVKTSFNKEFEAVYRQKEQELSRIRDRNRRIKEIMSELEVEEKLWEPTLTDSERPERVLTVTDSEIKVEKYLSPEQRQREEAQRKEEEQRQLAAKGDRIRERALNDMMGGVLELRKEDILRMEVPRPEFLTKPELQWTEDERKSYKEYEKKVKDLNEEKEKYRKNLESEMKKLQTSIKDASQAFDDALMKLFEKKVKCEMVIYQEELKIANLVYSILIEDNILNRERDLEHRLETTKSLKNGTGEDLRKHREEVEAFRETYDNAVAEDKLLDKGFRKEFFDVPGHVVDNLYKLYKRRPRVQRVRSQTENTSPFKERPPTSQAAPEGLTQMLKAMEELDSPENMPEGLQPVIWERLCLARRAKVESEQQVKAKALTLAEMQAFLQRRAEEDENTQLEIKNLSDELSRLREQKVRFRLDVMVQILLKQGQVEVEAGHFIPDYSDSLLLHRSVVEELNSTIRALGEQKIAIMVECKDFRKGIIQQDWEYKRMTMQIQDLNNKARDIQMLRVSQELQEYLAETRHDNQTSKQLSALEKTVTLQAKAHEKNVQNCKNLIKKLNRQVAVKAEKNAVLDLQLAETQVTVAERRNIYEAIAMEENQDREAEERYQDILQRKRLVGVAKAQAEEVAILRAELERLRMKNFPAIRQLNQN</sequence>
<keyword evidence="5 10" id="KW-0175">Coiled coil</keyword>
<feature type="coiled-coil region" evidence="10">
    <location>
        <begin position="1019"/>
        <end position="1064"/>
    </location>
</feature>
<dbReference type="Gene3D" id="2.130.10.10">
    <property type="entry name" value="YVTN repeat-like/Quinoprotein amine dehydrogenase"/>
    <property type="match status" value="3"/>
</dbReference>
<evidence type="ECO:0000256" key="5">
    <source>
        <dbReference type="ARBA" id="ARBA00023054"/>
    </source>
</evidence>
<evidence type="ECO:0000256" key="8">
    <source>
        <dbReference type="ARBA" id="ARBA00023605"/>
    </source>
</evidence>
<dbReference type="GeneID" id="115810515"/>
<reference evidence="13" key="1">
    <citation type="submission" date="2025-08" db="UniProtKB">
        <authorList>
            <consortium name="RefSeq"/>
        </authorList>
    </citation>
    <scope>IDENTIFICATION</scope>
</reference>
<evidence type="ECO:0000256" key="7">
    <source>
        <dbReference type="ARBA" id="ARBA00023273"/>
    </source>
</evidence>
<dbReference type="PANTHER" id="PTHR14885">
    <property type="entry name" value="CILIA- AND FLAGELLA-ASSOCIATED PROTEIN 43-RELATED"/>
    <property type="match status" value="1"/>
</dbReference>
<dbReference type="InParanoid" id="A0A6J2VAU4"/>